<evidence type="ECO:0000259" key="1">
    <source>
        <dbReference type="Pfam" id="PF05634"/>
    </source>
</evidence>
<evidence type="ECO:0000313" key="3">
    <source>
        <dbReference type="Proteomes" id="UP000585474"/>
    </source>
</evidence>
<dbReference type="OrthoDB" id="1926485at2759"/>
<evidence type="ECO:0000313" key="2">
    <source>
        <dbReference type="EMBL" id="GFY96299.1"/>
    </source>
</evidence>
<dbReference type="Pfam" id="PF05634">
    <property type="entry name" value="APO_RNA-bind"/>
    <property type="match status" value="1"/>
</dbReference>
<feature type="domain" description="APO" evidence="1">
    <location>
        <begin position="18"/>
        <end position="56"/>
    </location>
</feature>
<sequence length="78" mass="8942">MEGREARLAGCHSPPNYVWHVQDPKGPPLRSELKRFYRKVSAVVELCMQAGTQIPDRYKPMMWLDIVVPESDEAFLVA</sequence>
<reference evidence="2 3" key="1">
    <citation type="submission" date="2019-07" db="EMBL/GenBank/DDBJ databases">
        <title>De Novo Assembly of kiwifruit Actinidia rufa.</title>
        <authorList>
            <person name="Sugita-Konishi S."/>
            <person name="Sato K."/>
            <person name="Mori E."/>
            <person name="Abe Y."/>
            <person name="Kisaki G."/>
            <person name="Hamano K."/>
            <person name="Suezawa K."/>
            <person name="Otani M."/>
            <person name="Fukuda T."/>
            <person name="Manabe T."/>
            <person name="Gomi K."/>
            <person name="Tabuchi M."/>
            <person name="Akimitsu K."/>
            <person name="Kataoka I."/>
        </authorList>
    </citation>
    <scope>NUCLEOTIDE SEQUENCE [LARGE SCALE GENOMIC DNA]</scope>
    <source>
        <strain evidence="3">cv. Fuchu</strain>
    </source>
</reference>
<dbReference type="EMBL" id="BJWL01000011">
    <property type="protein sequence ID" value="GFY96299.1"/>
    <property type="molecule type" value="Genomic_DNA"/>
</dbReference>
<gene>
    <name evidence="2" type="ORF">Acr_11g0006050</name>
</gene>
<name>A0A7J0FDK4_9ERIC</name>
<dbReference type="Proteomes" id="UP000585474">
    <property type="component" value="Unassembled WGS sequence"/>
</dbReference>
<proteinExistence type="predicted"/>
<keyword evidence="3" id="KW-1185">Reference proteome</keyword>
<accession>A0A7J0FDK4</accession>
<dbReference type="AlphaFoldDB" id="A0A7J0FDK4"/>
<protein>
    <submittedName>
        <fullName evidence="2">APO RNA-binding protein</fullName>
    </submittedName>
</protein>
<organism evidence="2 3">
    <name type="scientific">Actinidia rufa</name>
    <dbReference type="NCBI Taxonomy" id="165716"/>
    <lineage>
        <taxon>Eukaryota</taxon>
        <taxon>Viridiplantae</taxon>
        <taxon>Streptophyta</taxon>
        <taxon>Embryophyta</taxon>
        <taxon>Tracheophyta</taxon>
        <taxon>Spermatophyta</taxon>
        <taxon>Magnoliopsida</taxon>
        <taxon>eudicotyledons</taxon>
        <taxon>Gunneridae</taxon>
        <taxon>Pentapetalae</taxon>
        <taxon>asterids</taxon>
        <taxon>Ericales</taxon>
        <taxon>Actinidiaceae</taxon>
        <taxon>Actinidia</taxon>
    </lineage>
</organism>
<dbReference type="InterPro" id="IPR023342">
    <property type="entry name" value="APO_dom"/>
</dbReference>
<comment type="caution">
    <text evidence="2">The sequence shown here is derived from an EMBL/GenBank/DDBJ whole genome shotgun (WGS) entry which is preliminary data.</text>
</comment>
<dbReference type="GO" id="GO:0003723">
    <property type="term" value="F:RNA binding"/>
    <property type="evidence" value="ECO:0007669"/>
    <property type="project" value="InterPro"/>
</dbReference>